<organism evidence="1 2">
    <name type="scientific">Actinomyces ruminicola</name>
    <dbReference type="NCBI Taxonomy" id="332524"/>
    <lineage>
        <taxon>Bacteria</taxon>
        <taxon>Bacillati</taxon>
        <taxon>Actinomycetota</taxon>
        <taxon>Actinomycetes</taxon>
        <taxon>Actinomycetales</taxon>
        <taxon>Actinomycetaceae</taxon>
        <taxon>Actinomyces</taxon>
    </lineage>
</organism>
<evidence type="ECO:0000313" key="1">
    <source>
        <dbReference type="EMBL" id="SDN30849.1"/>
    </source>
</evidence>
<gene>
    <name evidence="1" type="ORF">SAMN04487766_12324</name>
</gene>
<sequence length="153" mass="16849">MRSIITSAQIEVVCRLAGSADGSADAQAISSDIQGDPTSFSVAITEYVVMPDGRRILVADDRGFFSRVVETTVEVPFSNHTQAALPYRIAKDEFDESVMLAIGPDDDGYDEPYDLDALQSALSQYGVYYTRKQLRELPVNIVYDESISRLIEG</sequence>
<dbReference type="EMBL" id="FNHU01000023">
    <property type="protein sequence ID" value="SDN30849.1"/>
    <property type="molecule type" value="Genomic_DNA"/>
</dbReference>
<reference evidence="1 2" key="1">
    <citation type="submission" date="2016-10" db="EMBL/GenBank/DDBJ databases">
        <authorList>
            <person name="de Groot N.N."/>
        </authorList>
    </citation>
    <scope>NUCLEOTIDE SEQUENCE [LARGE SCALE GENOMIC DNA]</scope>
    <source>
        <strain evidence="1 2">KPR-7B</strain>
    </source>
</reference>
<protein>
    <submittedName>
        <fullName evidence="1">Uncharacterized protein</fullName>
    </submittedName>
</protein>
<dbReference type="AlphaFoldDB" id="A0A1H0AB80"/>
<proteinExistence type="predicted"/>
<accession>A0A1H0AB80</accession>
<evidence type="ECO:0000313" key="2">
    <source>
        <dbReference type="Proteomes" id="UP000199671"/>
    </source>
</evidence>
<dbReference type="RefSeq" id="WP_092613170.1">
    <property type="nucleotide sequence ID" value="NZ_FNHU01000023.1"/>
</dbReference>
<dbReference type="Proteomes" id="UP000199671">
    <property type="component" value="Unassembled WGS sequence"/>
</dbReference>
<name>A0A1H0AB80_9ACTO</name>